<name>A0A0A0YWJ9_9CAUD</name>
<accession>A0A0A0YWJ9</accession>
<protein>
    <submittedName>
        <fullName evidence="1">Uncharacterized protein</fullName>
    </submittedName>
</protein>
<gene>
    <name evidence="1" type="ORF">PBI_ZYGOTAIGA_7</name>
</gene>
<reference evidence="1 2" key="1">
    <citation type="submission" date="2014-10" db="EMBL/GenBank/DDBJ databases">
        <authorList>
            <person name="Aguirre C.A."/>
            <person name="Archer J.A."/>
            <person name="Bates T."/>
            <person name="Ion J.M."/>
            <person name="Krejcarek O.E."/>
            <person name="Mitchell C.L."/>
            <person name="Montgomery E.A."/>
            <person name="Soder N.A."/>
            <person name="Verduzco J.A."/>
            <person name="Scherer A.E."/>
            <person name="Westholm D.E."/>
            <person name="Serrano M.G."/>
            <person name="Buck G."/>
            <person name="Lee V."/>
            <person name="Wang Y."/>
            <person name="Carvalho R."/>
            <person name="Voegtly L."/>
            <person name="Shi R."/>
            <person name="Duckworth R."/>
            <person name="Johnson A."/>
            <person name="Loviza R."/>
            <person name="Walstead R."/>
            <person name="Shah Z."/>
            <person name="Kiflezghi M."/>
            <person name="Wade K."/>
            <person name="Anders K.R."/>
            <person name="Braun M.A."/>
            <person name="Delesalle V.A."/>
            <person name="Hughes L.E."/>
            <person name="Ware V.C."/>
            <person name="Bradley K.W."/>
            <person name="Barker L.P."/>
            <person name="Asai D.J."/>
            <person name="Bowman C.A."/>
            <person name="Russell D.A."/>
            <person name="Pope W.H."/>
            <person name="Jacobs-Sera D."/>
            <person name="Hendrix R.W."/>
            <person name="Hatfull G.F."/>
        </authorList>
    </citation>
    <scope>NUCLEOTIDE SEQUENCE [LARGE SCALE GENOMIC DNA]</scope>
</reference>
<evidence type="ECO:0000313" key="2">
    <source>
        <dbReference type="Proteomes" id="UP000223157"/>
    </source>
</evidence>
<dbReference type="Proteomes" id="UP000223157">
    <property type="component" value="Genome"/>
</dbReference>
<sequence>MRIKHRDDQGREEELTPQEFADRWEAAVKAVGHRDNPAGPHKIWLYYNVMTAIAALRAIPDDGADTVIEFVKGDWH</sequence>
<proteinExistence type="predicted"/>
<evidence type="ECO:0000313" key="1">
    <source>
        <dbReference type="EMBL" id="AIX12688.1"/>
    </source>
</evidence>
<organism evidence="1 2">
    <name type="scientific">Mycobacterium phage ZygoTaiga</name>
    <dbReference type="NCBI Taxonomy" id="1566994"/>
    <lineage>
        <taxon>Viruses</taxon>
        <taxon>Duplodnaviria</taxon>
        <taxon>Heunggongvirae</taxon>
        <taxon>Uroviricota</taxon>
        <taxon>Caudoviricetes</taxon>
        <taxon>Ceeclamvirinae</taxon>
        <taxon>Bixzunavirus</taxon>
        <taxon>Bixzunavirus Bxz1</taxon>
    </lineage>
</organism>
<dbReference type="EMBL" id="KM881426">
    <property type="protein sequence ID" value="AIX12688.1"/>
    <property type="molecule type" value="Genomic_DNA"/>
</dbReference>